<dbReference type="PROSITE" id="PS00156">
    <property type="entry name" value="OMPDECASE"/>
    <property type="match status" value="1"/>
</dbReference>
<organism evidence="9 10">
    <name type="scientific">Microcella alkalica</name>
    <dbReference type="NCBI Taxonomy" id="355930"/>
    <lineage>
        <taxon>Bacteria</taxon>
        <taxon>Bacillati</taxon>
        <taxon>Actinomycetota</taxon>
        <taxon>Actinomycetes</taxon>
        <taxon>Micrococcales</taxon>
        <taxon>Microbacteriaceae</taxon>
        <taxon>Microcella</taxon>
    </lineage>
</organism>
<dbReference type="InterPro" id="IPR011060">
    <property type="entry name" value="RibuloseP-bd_barrel"/>
</dbReference>
<comment type="similarity">
    <text evidence="2">Belongs to the OMP decarboxylase family. Type 2 subfamily.</text>
</comment>
<protein>
    <recommendedName>
        <fullName evidence="7">Orotidine-5'-phosphate decarboxylase</fullName>
        <ecNumber evidence="7">4.1.1.23</ecNumber>
    </recommendedName>
</protein>
<dbReference type="RefSeq" id="WP_182489897.1">
    <property type="nucleotide sequence ID" value="NZ_BAAAOV010000007.1"/>
</dbReference>
<dbReference type="NCBIfam" id="TIGR02127">
    <property type="entry name" value="pyrF_sub2"/>
    <property type="match status" value="1"/>
</dbReference>
<evidence type="ECO:0000256" key="4">
    <source>
        <dbReference type="ARBA" id="ARBA00022975"/>
    </source>
</evidence>
<dbReference type="GO" id="GO:0044205">
    <property type="term" value="P:'de novo' UMP biosynthetic process"/>
    <property type="evidence" value="ECO:0007669"/>
    <property type="project" value="UniProtKB-UniPathway"/>
</dbReference>
<comment type="catalytic activity">
    <reaction evidence="6">
        <text>orotidine 5'-phosphate + H(+) = UMP + CO2</text>
        <dbReference type="Rhea" id="RHEA:11596"/>
        <dbReference type="ChEBI" id="CHEBI:15378"/>
        <dbReference type="ChEBI" id="CHEBI:16526"/>
        <dbReference type="ChEBI" id="CHEBI:57538"/>
        <dbReference type="ChEBI" id="CHEBI:57865"/>
        <dbReference type="EC" id="4.1.1.23"/>
    </reaction>
</comment>
<dbReference type="Proteomes" id="UP000585905">
    <property type="component" value="Unassembled WGS sequence"/>
</dbReference>
<evidence type="ECO:0000256" key="2">
    <source>
        <dbReference type="ARBA" id="ARBA00008847"/>
    </source>
</evidence>
<evidence type="ECO:0000256" key="1">
    <source>
        <dbReference type="ARBA" id="ARBA00004861"/>
    </source>
</evidence>
<dbReference type="CDD" id="cd04725">
    <property type="entry name" value="OMP_decarboxylase_like"/>
    <property type="match status" value="1"/>
</dbReference>
<dbReference type="PANTHER" id="PTHR43375:SF1">
    <property type="entry name" value="OROTIDINE 5'-PHOSPHATE DECARBOXYLASE"/>
    <property type="match status" value="1"/>
</dbReference>
<keyword evidence="3" id="KW-0210">Decarboxylase</keyword>
<feature type="domain" description="Orotidine 5'-phosphate decarboxylase" evidence="8">
    <location>
        <begin position="17"/>
        <end position="268"/>
    </location>
</feature>
<keyword evidence="4" id="KW-0665">Pyrimidine biosynthesis</keyword>
<evidence type="ECO:0000313" key="9">
    <source>
        <dbReference type="EMBL" id="MBA8847078.1"/>
    </source>
</evidence>
<dbReference type="GO" id="GO:0004590">
    <property type="term" value="F:orotidine-5'-phosphate decarboxylase activity"/>
    <property type="evidence" value="ECO:0007669"/>
    <property type="project" value="UniProtKB-UniRule"/>
</dbReference>
<dbReference type="InterPro" id="IPR013785">
    <property type="entry name" value="Aldolase_TIM"/>
</dbReference>
<name>A0A839EBJ1_9MICO</name>
<dbReference type="SMART" id="SM00934">
    <property type="entry name" value="OMPdecase"/>
    <property type="match status" value="1"/>
</dbReference>
<dbReference type="GO" id="GO:0006207">
    <property type="term" value="P:'de novo' pyrimidine nucleobase biosynthetic process"/>
    <property type="evidence" value="ECO:0007669"/>
    <property type="project" value="InterPro"/>
</dbReference>
<dbReference type="EMBL" id="JACGWX010000001">
    <property type="protein sequence ID" value="MBA8847078.1"/>
    <property type="molecule type" value="Genomic_DNA"/>
</dbReference>
<dbReference type="PANTHER" id="PTHR43375">
    <property type="entry name" value="OROTIDINE 5'-PHOSPHATE DECARBOXYLASE"/>
    <property type="match status" value="1"/>
</dbReference>
<comment type="caution">
    <text evidence="9">The sequence shown here is derived from an EMBL/GenBank/DDBJ whole genome shotgun (WGS) entry which is preliminary data.</text>
</comment>
<dbReference type="InterPro" id="IPR001754">
    <property type="entry name" value="OMPdeCOase_dom"/>
</dbReference>
<dbReference type="EC" id="4.1.1.23" evidence="7"/>
<dbReference type="Pfam" id="PF00215">
    <property type="entry name" value="OMPdecase"/>
    <property type="match status" value="1"/>
</dbReference>
<sequence length="277" mass="27338">MTGLGARLRAATDARGPLCVGIDPHAALLRTWGLPDTAAGAREFALAVVEAAAPRVGIIKPQAAFFERFGSAGIAVLEEVILAARSAGLLVIADAKRGDIGSTAEGYAAAWLASGAPLESDALTVAPYLGLGALDPLIRIAQESGNGVFALASTSNPEGVALQSARSTDGTTVAATIAREAAERNAAAAEAGEWGDVGVVIGATRSLAVSGIATACLAATPILAPGFGAQGAQLGDIAAIFGEAAATVIPSVSRSVLEAGRAGLAAAIDAHRAEVVA</sequence>
<evidence type="ECO:0000256" key="5">
    <source>
        <dbReference type="ARBA" id="ARBA00023239"/>
    </source>
</evidence>
<dbReference type="SUPFAM" id="SSF51366">
    <property type="entry name" value="Ribulose-phoshate binding barrel"/>
    <property type="match status" value="1"/>
</dbReference>
<proteinExistence type="inferred from homology"/>
<dbReference type="UniPathway" id="UPA00070">
    <property type="reaction ID" value="UER00120"/>
</dbReference>
<dbReference type="AlphaFoldDB" id="A0A839EBJ1"/>
<dbReference type="InterPro" id="IPR011995">
    <property type="entry name" value="OMPdecase_type-2"/>
</dbReference>
<evidence type="ECO:0000256" key="3">
    <source>
        <dbReference type="ARBA" id="ARBA00022793"/>
    </source>
</evidence>
<evidence type="ECO:0000256" key="7">
    <source>
        <dbReference type="NCBIfam" id="TIGR02127"/>
    </source>
</evidence>
<gene>
    <name evidence="9" type="ORF">FHX53_000642</name>
</gene>
<accession>A0A839EBJ1</accession>
<keyword evidence="5 9" id="KW-0456">Lyase</keyword>
<keyword evidence="10" id="KW-1185">Reference proteome</keyword>
<evidence type="ECO:0000259" key="8">
    <source>
        <dbReference type="SMART" id="SM00934"/>
    </source>
</evidence>
<evidence type="ECO:0000313" key="10">
    <source>
        <dbReference type="Proteomes" id="UP000585905"/>
    </source>
</evidence>
<dbReference type="InterPro" id="IPR018089">
    <property type="entry name" value="OMPdecase_AS"/>
</dbReference>
<reference evidence="9 10" key="1">
    <citation type="submission" date="2020-07" db="EMBL/GenBank/DDBJ databases">
        <title>Sequencing the genomes of 1000 actinobacteria strains.</title>
        <authorList>
            <person name="Klenk H.-P."/>
        </authorList>
    </citation>
    <scope>NUCLEOTIDE SEQUENCE [LARGE SCALE GENOMIC DNA]</scope>
    <source>
        <strain evidence="9 10">DSM 19663</strain>
    </source>
</reference>
<comment type="pathway">
    <text evidence="1">Pyrimidine metabolism; UMP biosynthesis via de novo pathway; UMP from orotate: step 2/2.</text>
</comment>
<evidence type="ECO:0000256" key="6">
    <source>
        <dbReference type="ARBA" id="ARBA00049157"/>
    </source>
</evidence>
<dbReference type="Gene3D" id="3.20.20.70">
    <property type="entry name" value="Aldolase class I"/>
    <property type="match status" value="1"/>
</dbReference>